<dbReference type="Pfam" id="PF12833">
    <property type="entry name" value="HTH_18"/>
    <property type="match status" value="1"/>
</dbReference>
<dbReference type="Gene3D" id="1.10.10.60">
    <property type="entry name" value="Homeodomain-like"/>
    <property type="match status" value="2"/>
</dbReference>
<dbReference type="InterPro" id="IPR050204">
    <property type="entry name" value="AraC_XylS_family_regulators"/>
</dbReference>
<protein>
    <submittedName>
        <fullName evidence="5">Helix-turn-helix transcriptional regulator</fullName>
    </submittedName>
</protein>
<dbReference type="InterPro" id="IPR009057">
    <property type="entry name" value="Homeodomain-like_sf"/>
</dbReference>
<evidence type="ECO:0000313" key="5">
    <source>
        <dbReference type="EMBL" id="XCP93271.1"/>
    </source>
</evidence>
<keyword evidence="2" id="KW-0238">DNA-binding</keyword>
<dbReference type="EMBL" id="CP159992">
    <property type="protein sequence ID" value="XCP93271.1"/>
    <property type="molecule type" value="Genomic_DNA"/>
</dbReference>
<dbReference type="SMART" id="SM00342">
    <property type="entry name" value="HTH_ARAC"/>
    <property type="match status" value="1"/>
</dbReference>
<gene>
    <name evidence="5" type="ORF">ABXS70_18795</name>
</gene>
<name>A0AAU8N8K4_9BACL</name>
<dbReference type="RefSeq" id="WP_342554801.1">
    <property type="nucleotide sequence ID" value="NZ_CP159992.1"/>
</dbReference>
<organism evidence="5">
    <name type="scientific">Paenibacillus sp. AN1007</name>
    <dbReference type="NCBI Taxonomy" id="3151385"/>
    <lineage>
        <taxon>Bacteria</taxon>
        <taxon>Bacillati</taxon>
        <taxon>Bacillota</taxon>
        <taxon>Bacilli</taxon>
        <taxon>Bacillales</taxon>
        <taxon>Paenibacillaceae</taxon>
        <taxon>Paenibacillus</taxon>
    </lineage>
</organism>
<dbReference type="GO" id="GO:0043565">
    <property type="term" value="F:sequence-specific DNA binding"/>
    <property type="evidence" value="ECO:0007669"/>
    <property type="project" value="InterPro"/>
</dbReference>
<evidence type="ECO:0000259" key="4">
    <source>
        <dbReference type="PROSITE" id="PS01124"/>
    </source>
</evidence>
<dbReference type="SUPFAM" id="SSF46689">
    <property type="entry name" value="Homeodomain-like"/>
    <property type="match status" value="2"/>
</dbReference>
<dbReference type="InterPro" id="IPR018060">
    <property type="entry name" value="HTH_AraC"/>
</dbReference>
<dbReference type="PANTHER" id="PTHR46796">
    <property type="entry name" value="HTH-TYPE TRANSCRIPTIONAL ACTIVATOR RHAS-RELATED"/>
    <property type="match status" value="1"/>
</dbReference>
<keyword evidence="3" id="KW-0804">Transcription</keyword>
<proteinExistence type="predicted"/>
<keyword evidence="1" id="KW-0805">Transcription regulation</keyword>
<evidence type="ECO:0000256" key="1">
    <source>
        <dbReference type="ARBA" id="ARBA00023015"/>
    </source>
</evidence>
<dbReference type="PROSITE" id="PS01124">
    <property type="entry name" value="HTH_ARAC_FAMILY_2"/>
    <property type="match status" value="1"/>
</dbReference>
<dbReference type="AlphaFoldDB" id="A0AAU8N8K4"/>
<reference evidence="5" key="1">
    <citation type="submission" date="2024-05" db="EMBL/GenBank/DDBJ databases">
        <title>Draft genome assemblies of 36 bacteria isolated from hibernating arctic ground squirrels.</title>
        <authorList>
            <person name="McKee H."/>
            <person name="Mullen L."/>
            <person name="Drown D.M."/>
            <person name="Duddleston K.N."/>
        </authorList>
    </citation>
    <scope>NUCLEOTIDE SEQUENCE</scope>
    <source>
        <strain evidence="5">AN1007</strain>
    </source>
</reference>
<dbReference type="GO" id="GO:0003700">
    <property type="term" value="F:DNA-binding transcription factor activity"/>
    <property type="evidence" value="ECO:0007669"/>
    <property type="project" value="InterPro"/>
</dbReference>
<sequence>MNKGSEHKTTQRSVPFILHESRSQFDWKGQGALSLKTFRHGTTLYEAGHGHFTVGQERYLLLNASQEYQLHIDSPVPVESFCVFFPPGFVEEVNRSVSSNDLNLLHEPYASSTPLTLDWVERTYPMGDHLGTAIERLRSSYISPLTDPWELEEQLHQLALHMLVLRHEIRSEMHALDAAKSSTREELYRRVYIGHEYMAAYYDQAITLTETASAAHLSVNHFLRSYKKLFGISPHQFLTERRLQAARKLLVDTDLPVTDICLSVGFESPGSFSSLFTKRFHLPPSLYRKKGDFEEALPN</sequence>
<accession>A0AAU8N8K4</accession>
<evidence type="ECO:0000256" key="3">
    <source>
        <dbReference type="ARBA" id="ARBA00023163"/>
    </source>
</evidence>
<evidence type="ECO:0000256" key="2">
    <source>
        <dbReference type="ARBA" id="ARBA00023125"/>
    </source>
</evidence>
<feature type="domain" description="HTH araC/xylS-type" evidence="4">
    <location>
        <begin position="196"/>
        <end position="290"/>
    </location>
</feature>